<evidence type="ECO:0000313" key="9">
    <source>
        <dbReference type="EMBL" id="EKC40195.1"/>
    </source>
</evidence>
<dbReference type="InterPro" id="IPR017850">
    <property type="entry name" value="Alkaline_phosphatase_core_sf"/>
</dbReference>
<evidence type="ECO:0000259" key="8">
    <source>
        <dbReference type="Pfam" id="PF00884"/>
    </source>
</evidence>
<dbReference type="AlphaFoldDB" id="K1RFP8"/>
<reference evidence="9" key="1">
    <citation type="journal article" date="2012" name="Nature">
        <title>The oyster genome reveals stress adaptation and complexity of shell formation.</title>
        <authorList>
            <person name="Zhang G."/>
            <person name="Fang X."/>
            <person name="Guo X."/>
            <person name="Li L."/>
            <person name="Luo R."/>
            <person name="Xu F."/>
            <person name="Yang P."/>
            <person name="Zhang L."/>
            <person name="Wang X."/>
            <person name="Qi H."/>
            <person name="Xiong Z."/>
            <person name="Que H."/>
            <person name="Xie Y."/>
            <person name="Holland P.W."/>
            <person name="Paps J."/>
            <person name="Zhu Y."/>
            <person name="Wu F."/>
            <person name="Chen Y."/>
            <person name="Wang J."/>
            <person name="Peng C."/>
            <person name="Meng J."/>
            <person name="Yang L."/>
            <person name="Liu J."/>
            <person name="Wen B."/>
            <person name="Zhang N."/>
            <person name="Huang Z."/>
            <person name="Zhu Q."/>
            <person name="Feng Y."/>
            <person name="Mount A."/>
            <person name="Hedgecock D."/>
            <person name="Xu Z."/>
            <person name="Liu Y."/>
            <person name="Domazet-Loso T."/>
            <person name="Du Y."/>
            <person name="Sun X."/>
            <person name="Zhang S."/>
            <person name="Liu B."/>
            <person name="Cheng P."/>
            <person name="Jiang X."/>
            <person name="Li J."/>
            <person name="Fan D."/>
            <person name="Wang W."/>
            <person name="Fu W."/>
            <person name="Wang T."/>
            <person name="Wang B."/>
            <person name="Zhang J."/>
            <person name="Peng Z."/>
            <person name="Li Y."/>
            <person name="Li N."/>
            <person name="Wang J."/>
            <person name="Chen M."/>
            <person name="He Y."/>
            <person name="Tan F."/>
            <person name="Song X."/>
            <person name="Zheng Q."/>
            <person name="Huang R."/>
            <person name="Yang H."/>
            <person name="Du X."/>
            <person name="Chen L."/>
            <person name="Yang M."/>
            <person name="Gaffney P.M."/>
            <person name="Wang S."/>
            <person name="Luo L."/>
            <person name="She Z."/>
            <person name="Ming Y."/>
            <person name="Huang W."/>
            <person name="Zhang S."/>
            <person name="Huang B."/>
            <person name="Zhang Y."/>
            <person name="Qu T."/>
            <person name="Ni P."/>
            <person name="Miao G."/>
            <person name="Wang J."/>
            <person name="Wang Q."/>
            <person name="Steinberg C.E."/>
            <person name="Wang H."/>
            <person name="Li N."/>
            <person name="Qian L."/>
            <person name="Zhang G."/>
            <person name="Li Y."/>
            <person name="Yang H."/>
            <person name="Liu X."/>
            <person name="Wang J."/>
            <person name="Yin Y."/>
            <person name="Wang J."/>
        </authorList>
    </citation>
    <scope>NUCLEOTIDE SEQUENCE [LARGE SCALE GENOMIC DNA]</scope>
    <source>
        <strain evidence="9">05x7-T-G4-1.051#20</strain>
    </source>
</reference>
<dbReference type="Pfam" id="PF00884">
    <property type="entry name" value="Sulfatase"/>
    <property type="match status" value="1"/>
</dbReference>
<keyword evidence="5" id="KW-0106">Calcium</keyword>
<comment type="similarity">
    <text evidence="2">Belongs to the sulfatase family.</text>
</comment>
<dbReference type="CDD" id="cd16029">
    <property type="entry name" value="4-S"/>
    <property type="match status" value="1"/>
</dbReference>
<accession>K1RFP8</accession>
<evidence type="ECO:0000256" key="6">
    <source>
        <dbReference type="ARBA" id="ARBA00023180"/>
    </source>
</evidence>
<dbReference type="SUPFAM" id="SSF53649">
    <property type="entry name" value="Alkaline phosphatase-like"/>
    <property type="match status" value="1"/>
</dbReference>
<dbReference type="InterPro" id="IPR047115">
    <property type="entry name" value="ARSB"/>
</dbReference>
<dbReference type="EMBL" id="JH818873">
    <property type="protein sequence ID" value="EKC40195.1"/>
    <property type="molecule type" value="Genomic_DNA"/>
</dbReference>
<feature type="region of interest" description="Disordered" evidence="7">
    <location>
        <begin position="659"/>
        <end position="684"/>
    </location>
</feature>
<gene>
    <name evidence="9" type="ORF">CGI_10027840</name>
</gene>
<dbReference type="PROSITE" id="PS00523">
    <property type="entry name" value="SULFATASE_1"/>
    <property type="match status" value="1"/>
</dbReference>
<comment type="cofactor">
    <cofactor evidence="1">
        <name>Ca(2+)</name>
        <dbReference type="ChEBI" id="CHEBI:29108"/>
    </cofactor>
</comment>
<dbReference type="PROSITE" id="PS00149">
    <property type="entry name" value="SULFATASE_2"/>
    <property type="match status" value="1"/>
</dbReference>
<dbReference type="HOGENOM" id="CLU_006332_10_1_1"/>
<feature type="region of interest" description="Disordered" evidence="7">
    <location>
        <begin position="1"/>
        <end position="171"/>
    </location>
</feature>
<evidence type="ECO:0000256" key="4">
    <source>
        <dbReference type="ARBA" id="ARBA00022801"/>
    </source>
</evidence>
<evidence type="ECO:0000256" key="3">
    <source>
        <dbReference type="ARBA" id="ARBA00022723"/>
    </source>
</evidence>
<feature type="compositionally biased region" description="Polar residues" evidence="7">
    <location>
        <begin position="90"/>
        <end position="99"/>
    </location>
</feature>
<dbReference type="FunCoup" id="K1RFP8">
    <property type="interactions" value="80"/>
</dbReference>
<dbReference type="GO" id="GO:0008484">
    <property type="term" value="F:sulfuric ester hydrolase activity"/>
    <property type="evidence" value="ECO:0007669"/>
    <property type="project" value="InterPro"/>
</dbReference>
<dbReference type="InParanoid" id="K1RFP8"/>
<proteinExistence type="inferred from homology"/>
<feature type="compositionally biased region" description="Polar residues" evidence="7">
    <location>
        <begin position="112"/>
        <end position="145"/>
    </location>
</feature>
<dbReference type="PANTHER" id="PTHR10342">
    <property type="entry name" value="ARYLSULFATASE"/>
    <property type="match status" value="1"/>
</dbReference>
<keyword evidence="6" id="KW-0325">Glycoprotein</keyword>
<evidence type="ECO:0000256" key="5">
    <source>
        <dbReference type="ARBA" id="ARBA00022837"/>
    </source>
</evidence>
<name>K1RFP8_MAGGI</name>
<feature type="compositionally biased region" description="Basic and acidic residues" evidence="7">
    <location>
        <begin position="32"/>
        <end position="66"/>
    </location>
</feature>
<dbReference type="Gene3D" id="3.40.720.10">
    <property type="entry name" value="Alkaline Phosphatase, subunit A"/>
    <property type="match status" value="1"/>
</dbReference>
<feature type="compositionally biased region" description="Basic and acidic residues" evidence="7">
    <location>
        <begin position="73"/>
        <end position="85"/>
    </location>
</feature>
<feature type="compositionally biased region" description="Basic and acidic residues" evidence="7">
    <location>
        <begin position="1"/>
        <end position="17"/>
    </location>
</feature>
<sequence length="684" mass="76452">MADEEGKKSQVKDDSAKRAPSPAENVNEDTDQNDKDSPELKSDEITKKEEEVEQYKESETDAKTTTEDPESQEEAKHSQEEENRPEQPTVLESKSTEQNPEVDVSSDRKSPNGGTETDKQSGQQTVNTQPQSEKVSSSPPNTDTVQGVDAPAVIPDAPKIPSPEKSEVTSVGLEGSMSSAALIQSPQLGPPTSGEVTTMVIKFVALVLLGGLLALLQRKQVEAKSPHILFIVADDLGWNDVGFHNPAMKTPNIDKLAREGLILNQTYLQPLCSPSRHALMTGYYPYHAGLQHLVILPWQPVCSPLKMKFLPQRLKDIGYATHMVGKWHLGFCSWNCTPTYRGFDSFFGYYNAQGDHYSHTWYNYLDYRDNEKPVKNLNGTYSTFTFVSRAQDIIKKHNSSQPLFLYMAFQNVHDPIQVPKQYEDMYPNIKTRGRRQFSGMVSALDEAIGNITDQLRESGMYDDTLIIFTSDNGGWPKYYGNNYPLRGGKFTVYEGGTRVVSFVHGAGLQKTGEAYESIMHAVDWSDTLVEAAGGKPDLMGDGVSQWSSIANNFPGPRTELVYNFDSDLAPEEGHAAIRVGDYKLIDGYPGLYPDWYKPDQLYKFKPEPSIPETQAHAGRFQLFNLKDDPTEHNDLSKSRPDIVTEMSQRLRLLTQNAVPPNYPLVPDPKSNPSKFDDVWSPGWC</sequence>
<feature type="domain" description="Sulfatase N-terminal" evidence="8">
    <location>
        <begin position="226"/>
        <end position="533"/>
    </location>
</feature>
<dbReference type="GO" id="GO:0046872">
    <property type="term" value="F:metal ion binding"/>
    <property type="evidence" value="ECO:0007669"/>
    <property type="project" value="UniProtKB-KW"/>
</dbReference>
<organism evidence="9">
    <name type="scientific">Magallana gigas</name>
    <name type="common">Pacific oyster</name>
    <name type="synonym">Crassostrea gigas</name>
    <dbReference type="NCBI Taxonomy" id="29159"/>
    <lineage>
        <taxon>Eukaryota</taxon>
        <taxon>Metazoa</taxon>
        <taxon>Spiralia</taxon>
        <taxon>Lophotrochozoa</taxon>
        <taxon>Mollusca</taxon>
        <taxon>Bivalvia</taxon>
        <taxon>Autobranchia</taxon>
        <taxon>Pteriomorphia</taxon>
        <taxon>Ostreida</taxon>
        <taxon>Ostreoidea</taxon>
        <taxon>Ostreidae</taxon>
        <taxon>Magallana</taxon>
    </lineage>
</organism>
<dbReference type="PANTHER" id="PTHR10342:SF273">
    <property type="entry name" value="RE14504P"/>
    <property type="match status" value="1"/>
</dbReference>
<dbReference type="Gene3D" id="3.30.1120.10">
    <property type="match status" value="1"/>
</dbReference>
<protein>
    <submittedName>
        <fullName evidence="9">Arylsulfatase B</fullName>
    </submittedName>
</protein>
<evidence type="ECO:0000256" key="1">
    <source>
        <dbReference type="ARBA" id="ARBA00001913"/>
    </source>
</evidence>
<evidence type="ECO:0000256" key="7">
    <source>
        <dbReference type="SAM" id="MobiDB-lite"/>
    </source>
</evidence>
<keyword evidence="3" id="KW-0479">Metal-binding</keyword>
<evidence type="ECO:0000256" key="2">
    <source>
        <dbReference type="ARBA" id="ARBA00008779"/>
    </source>
</evidence>
<keyword evidence="4" id="KW-0378">Hydrolase</keyword>
<dbReference type="InterPro" id="IPR024607">
    <property type="entry name" value="Sulfatase_CS"/>
</dbReference>
<dbReference type="InterPro" id="IPR000917">
    <property type="entry name" value="Sulfatase_N"/>
</dbReference>